<dbReference type="Proteomes" id="UP001321018">
    <property type="component" value="Unassembled WGS sequence"/>
</dbReference>
<keyword evidence="1" id="KW-0472">Membrane</keyword>
<evidence type="ECO:0000313" key="5">
    <source>
        <dbReference type="Proteomes" id="UP001321018"/>
    </source>
</evidence>
<feature type="transmembrane region" description="Helical" evidence="1">
    <location>
        <begin position="119"/>
        <end position="140"/>
    </location>
</feature>
<dbReference type="EMBL" id="JAOPKB010000011">
    <property type="protein sequence ID" value="MCU4974338.1"/>
    <property type="molecule type" value="Genomic_DNA"/>
</dbReference>
<dbReference type="RefSeq" id="WP_338005650.1">
    <property type="nucleotide sequence ID" value="NZ_JAOPKA010000019.1"/>
</dbReference>
<feature type="transmembrane region" description="Helical" evidence="1">
    <location>
        <begin position="88"/>
        <end position="107"/>
    </location>
</feature>
<dbReference type="AlphaFoldDB" id="A0AAP2Z2S0"/>
<reference evidence="2 4" key="1">
    <citation type="submission" date="2022-09" db="EMBL/GenBank/DDBJ databases">
        <title>Enrichment on poylsaccharides allowed isolation of novel metabolic and taxonomic groups of Haloarchaea.</title>
        <authorList>
            <person name="Sorokin D.Y."/>
            <person name="Elcheninov A.G."/>
            <person name="Khizhniak T.V."/>
            <person name="Kolganova T.V."/>
            <person name="Kublanov I.V."/>
        </authorList>
    </citation>
    <scope>NUCLEOTIDE SEQUENCE</scope>
    <source>
        <strain evidence="3 4">AArc-m2/3/4</strain>
        <strain evidence="2">AArc-xg1-1</strain>
    </source>
</reference>
<dbReference type="EMBL" id="JAOPKA010000019">
    <property type="protein sequence ID" value="MCU4743837.1"/>
    <property type="molecule type" value="Genomic_DNA"/>
</dbReference>
<evidence type="ECO:0000313" key="2">
    <source>
        <dbReference type="EMBL" id="MCU4743837.1"/>
    </source>
</evidence>
<feature type="transmembrane region" description="Helical" evidence="1">
    <location>
        <begin position="52"/>
        <end position="76"/>
    </location>
</feature>
<accession>A0AAP2Z2S0</accession>
<evidence type="ECO:0000256" key="1">
    <source>
        <dbReference type="SAM" id="Phobius"/>
    </source>
</evidence>
<name>A0AAP2Z2S0_9EURY</name>
<gene>
    <name evidence="3" type="ORF">OB955_16555</name>
    <name evidence="2" type="ORF">OB960_20845</name>
</gene>
<protein>
    <submittedName>
        <fullName evidence="2">Uncharacterized protein</fullName>
    </submittedName>
</protein>
<proteinExistence type="predicted"/>
<keyword evidence="1" id="KW-1133">Transmembrane helix</keyword>
<organism evidence="2 5">
    <name type="scientific">Natronoglomus mannanivorans</name>
    <dbReference type="NCBI Taxonomy" id="2979990"/>
    <lineage>
        <taxon>Archaea</taxon>
        <taxon>Methanobacteriati</taxon>
        <taxon>Methanobacteriota</taxon>
        <taxon>Stenosarchaea group</taxon>
        <taxon>Halobacteria</taxon>
        <taxon>Halobacteriales</taxon>
        <taxon>Natrialbaceae</taxon>
        <taxon>Natronoglomus</taxon>
    </lineage>
</organism>
<sequence>MFEEVDRSSSSVSEGVLLAIEVLSVLPIVLSAGLIVFLSLDAGIWPPDRELFIFHILVWVAIGAIPMLVFGGVTMVRYVLDGPPVSQLVVGLLVVCLVGFLVVTLSTQGGFDQTTAQRLLFAGGIPFIGSSVAITIHVLIRAVRTVSAL</sequence>
<keyword evidence="1" id="KW-0812">Transmembrane</keyword>
<keyword evidence="4" id="KW-1185">Reference proteome</keyword>
<feature type="transmembrane region" description="Helical" evidence="1">
    <location>
        <begin position="16"/>
        <end position="40"/>
    </location>
</feature>
<comment type="caution">
    <text evidence="2">The sequence shown here is derived from an EMBL/GenBank/DDBJ whole genome shotgun (WGS) entry which is preliminary data.</text>
</comment>
<dbReference type="Proteomes" id="UP001320972">
    <property type="component" value="Unassembled WGS sequence"/>
</dbReference>
<evidence type="ECO:0000313" key="3">
    <source>
        <dbReference type="EMBL" id="MCU4974338.1"/>
    </source>
</evidence>
<evidence type="ECO:0000313" key="4">
    <source>
        <dbReference type="Proteomes" id="UP001320972"/>
    </source>
</evidence>